<dbReference type="Pfam" id="PF13843">
    <property type="entry name" value="DDE_Tnp_1_7"/>
    <property type="match status" value="1"/>
</dbReference>
<reference evidence="3" key="1">
    <citation type="submission" date="2021-02" db="EMBL/GenBank/DDBJ databases">
        <authorList>
            <person name="Nowell W R."/>
        </authorList>
    </citation>
    <scope>NUCLEOTIDE SEQUENCE</scope>
</reference>
<name>A0A8S2F5T0_9BILA</name>
<feature type="region of interest" description="Disordered" evidence="1">
    <location>
        <begin position="1"/>
        <end position="67"/>
    </location>
</feature>
<evidence type="ECO:0000313" key="3">
    <source>
        <dbReference type="EMBL" id="CAF1354614.1"/>
    </source>
</evidence>
<protein>
    <recommendedName>
        <fullName evidence="2">PiggyBac transposable element-derived protein domain-containing protein</fullName>
    </recommendedName>
</protein>
<gene>
    <name evidence="3" type="ORF">OVA965_LOCUS30960</name>
    <name evidence="4" type="ORF">TMI583_LOCUS31776</name>
</gene>
<evidence type="ECO:0000313" key="4">
    <source>
        <dbReference type="EMBL" id="CAF4164976.1"/>
    </source>
</evidence>
<dbReference type="EMBL" id="CAJNOK010022873">
    <property type="protein sequence ID" value="CAF1354614.1"/>
    <property type="molecule type" value="Genomic_DNA"/>
</dbReference>
<sequence length="525" mass="59315">MDSDEEIIADNLSDISSENEYIENDSEDGNSSSDESIIGDKRRTFPRPVISSSESESGLSDNDEDENTIDWSEVDDAPFIEQFIGNAHVTAQVNNAENLNEVLSLFIGEDFFELLQAETNRYHAQNVDKFKKQKNTRKWEDVSKSEIKKMLGLILLMGKKFLHAIARMWITDDIQDVDDDEENEENSGPSELRIRRAPKLDPPTRLSQDMKQHILEKIIGTGKIRHPQNCILTFSQSHRDLYHDADAMTVATQITIDSDEIRTTVLNEKEAPDATNENNLNKSKIVVDLSSMLAQSPRSSSSPPFLPESHASQTNSSVFSHPEATRYYQTIINSAKEHAGNVSFLEENNENSVDLNTAETISPTASFVGQTINDRKPASVHPNVFRIVRNNNANVLFAVDLPLKNFTFSNSQSYDKQSCATFTKINPSIVPKPTLYSQRKTTSLSNNTCTIPKESITYATKSSLTDSTNDHNYNILTMELREKVKQVRNTKTNNIQPKIIEHIRHLQQLTYYIDGKPTLCLITHR</sequence>
<dbReference type="Proteomes" id="UP000677228">
    <property type="component" value="Unassembled WGS sequence"/>
</dbReference>
<dbReference type="AlphaFoldDB" id="A0A8S2F5T0"/>
<dbReference type="InterPro" id="IPR029526">
    <property type="entry name" value="PGBD"/>
</dbReference>
<feature type="compositionally biased region" description="Low complexity" evidence="1">
    <location>
        <begin position="51"/>
        <end position="60"/>
    </location>
</feature>
<accession>A0A8S2F5T0</accession>
<comment type="caution">
    <text evidence="3">The sequence shown here is derived from an EMBL/GenBank/DDBJ whole genome shotgun (WGS) entry which is preliminary data.</text>
</comment>
<dbReference type="EMBL" id="CAJOBA010044517">
    <property type="protein sequence ID" value="CAF4164976.1"/>
    <property type="molecule type" value="Genomic_DNA"/>
</dbReference>
<feature type="domain" description="PiggyBac transposable element-derived protein" evidence="2">
    <location>
        <begin position="102"/>
        <end position="173"/>
    </location>
</feature>
<evidence type="ECO:0000256" key="1">
    <source>
        <dbReference type="SAM" id="MobiDB-lite"/>
    </source>
</evidence>
<proteinExistence type="predicted"/>
<evidence type="ECO:0000259" key="2">
    <source>
        <dbReference type="Pfam" id="PF13843"/>
    </source>
</evidence>
<feature type="region of interest" description="Disordered" evidence="1">
    <location>
        <begin position="293"/>
        <end position="318"/>
    </location>
</feature>
<evidence type="ECO:0000313" key="5">
    <source>
        <dbReference type="Proteomes" id="UP000677228"/>
    </source>
</evidence>
<feature type="compositionally biased region" description="Low complexity" evidence="1">
    <location>
        <begin position="293"/>
        <end position="309"/>
    </location>
</feature>
<dbReference type="Proteomes" id="UP000682733">
    <property type="component" value="Unassembled WGS sequence"/>
</dbReference>
<feature type="region of interest" description="Disordered" evidence="1">
    <location>
        <begin position="179"/>
        <end position="205"/>
    </location>
</feature>
<organism evidence="3 5">
    <name type="scientific">Didymodactylos carnosus</name>
    <dbReference type="NCBI Taxonomy" id="1234261"/>
    <lineage>
        <taxon>Eukaryota</taxon>
        <taxon>Metazoa</taxon>
        <taxon>Spiralia</taxon>
        <taxon>Gnathifera</taxon>
        <taxon>Rotifera</taxon>
        <taxon>Eurotatoria</taxon>
        <taxon>Bdelloidea</taxon>
        <taxon>Philodinida</taxon>
        <taxon>Philodinidae</taxon>
        <taxon>Didymodactylos</taxon>
    </lineage>
</organism>